<proteinExistence type="predicted"/>
<dbReference type="Proteomes" id="UP000316968">
    <property type="component" value="Chromosome"/>
</dbReference>
<sequence>MKDYIISYSKRERYAEIDYDRSEQFEHYFCGFVLQNALPERLSWLIRERQELIRQVVLTLLDDVEEEIQTYDLRLEKSGERVFDVSLSGDELTFFTRYAVGDEFLDTYPGDESSARG</sequence>
<name>A0A4Y6UZB9_SACBS</name>
<dbReference type="OrthoDB" id="2679002at2"/>
<dbReference type="RefSeq" id="WP_141449639.1">
    <property type="nucleotide sequence ID" value="NZ_CP041217.1"/>
</dbReference>
<keyword evidence="2" id="KW-1185">Reference proteome</keyword>
<reference evidence="1 2" key="1">
    <citation type="submission" date="2019-06" db="EMBL/GenBank/DDBJ databases">
        <title>Saccharibacillus brassicae sp. nov., an endophytic bacterium isolated from Chinese cabbage seeds (Brassica pekinensis).</title>
        <authorList>
            <person name="Jiang L."/>
            <person name="Lee J."/>
            <person name="Kim S.W."/>
        </authorList>
    </citation>
    <scope>NUCLEOTIDE SEQUENCE [LARGE SCALE GENOMIC DNA]</scope>
    <source>
        <strain evidence="2">KCTC 43072 / ATSA2</strain>
    </source>
</reference>
<gene>
    <name evidence="1" type="ORF">FFV09_20935</name>
</gene>
<dbReference type="AlphaFoldDB" id="A0A4Y6UZB9"/>
<dbReference type="KEGG" id="saca:FFV09_20935"/>
<accession>A0A4Y6UZB9</accession>
<organism evidence="1 2">
    <name type="scientific">Saccharibacillus brassicae</name>
    <dbReference type="NCBI Taxonomy" id="2583377"/>
    <lineage>
        <taxon>Bacteria</taxon>
        <taxon>Bacillati</taxon>
        <taxon>Bacillota</taxon>
        <taxon>Bacilli</taxon>
        <taxon>Bacillales</taxon>
        <taxon>Paenibacillaceae</taxon>
        <taxon>Saccharibacillus</taxon>
    </lineage>
</organism>
<protein>
    <submittedName>
        <fullName evidence="1">Uncharacterized protein</fullName>
    </submittedName>
</protein>
<evidence type="ECO:0000313" key="2">
    <source>
        <dbReference type="Proteomes" id="UP000316968"/>
    </source>
</evidence>
<evidence type="ECO:0000313" key="1">
    <source>
        <dbReference type="EMBL" id="QDH23102.1"/>
    </source>
</evidence>
<dbReference type="EMBL" id="CP041217">
    <property type="protein sequence ID" value="QDH23102.1"/>
    <property type="molecule type" value="Genomic_DNA"/>
</dbReference>